<comment type="caution">
    <text evidence="2">The sequence shown here is derived from an EMBL/GenBank/DDBJ whole genome shotgun (WGS) entry which is preliminary data.</text>
</comment>
<dbReference type="EMBL" id="WTYL01000001">
    <property type="protein sequence ID" value="MXP43397.1"/>
    <property type="molecule type" value="Genomic_DNA"/>
</dbReference>
<reference evidence="2 3" key="1">
    <citation type="submission" date="2019-12" db="EMBL/GenBank/DDBJ databases">
        <title>Genomic-based taxomic classification of the family Erythrobacteraceae.</title>
        <authorList>
            <person name="Xu L."/>
        </authorList>
    </citation>
    <scope>NUCLEOTIDE SEQUENCE [LARGE SCALE GENOMIC DNA]</scope>
    <source>
        <strain evidence="2 3">KCTC 42453</strain>
    </source>
</reference>
<evidence type="ECO:0000313" key="3">
    <source>
        <dbReference type="Proteomes" id="UP000431922"/>
    </source>
</evidence>
<dbReference type="Proteomes" id="UP000431922">
    <property type="component" value="Unassembled WGS sequence"/>
</dbReference>
<proteinExistence type="predicted"/>
<keyword evidence="3" id="KW-1185">Reference proteome</keyword>
<gene>
    <name evidence="2" type="ORF">GRI65_02875</name>
</gene>
<feature type="transmembrane region" description="Helical" evidence="1">
    <location>
        <begin position="39"/>
        <end position="59"/>
    </location>
</feature>
<accession>A0A845B1T9</accession>
<evidence type="ECO:0000256" key="1">
    <source>
        <dbReference type="SAM" id="Phobius"/>
    </source>
</evidence>
<dbReference type="AlphaFoldDB" id="A0A845B1T9"/>
<protein>
    <submittedName>
        <fullName evidence="2">Uncharacterized protein</fullName>
    </submittedName>
</protein>
<feature type="transmembrane region" description="Helical" evidence="1">
    <location>
        <begin position="71"/>
        <end position="97"/>
    </location>
</feature>
<dbReference type="RefSeq" id="WP_160755006.1">
    <property type="nucleotide sequence ID" value="NZ_WTYL01000001.1"/>
</dbReference>
<name>A0A845B1T9_9SPHN</name>
<keyword evidence="1" id="KW-1133">Transmembrane helix</keyword>
<organism evidence="2 3">
    <name type="scientific">Allopontixanthobacter sediminis</name>
    <dbReference type="NCBI Taxonomy" id="1689985"/>
    <lineage>
        <taxon>Bacteria</taxon>
        <taxon>Pseudomonadati</taxon>
        <taxon>Pseudomonadota</taxon>
        <taxon>Alphaproteobacteria</taxon>
        <taxon>Sphingomonadales</taxon>
        <taxon>Erythrobacteraceae</taxon>
        <taxon>Allopontixanthobacter</taxon>
    </lineage>
</organism>
<feature type="transmembrane region" description="Helical" evidence="1">
    <location>
        <begin position="6"/>
        <end position="27"/>
    </location>
</feature>
<sequence>MMIFGILFIAAITALFALAFAFILAFARPTVRWKRRVAISALGAGFIPTMPAFFVIASARNGLETDMSGEAVIALSAIFVLALFLAAVIGFPVAYAYTRRSEARRNPPIDPDVFG</sequence>
<evidence type="ECO:0000313" key="2">
    <source>
        <dbReference type="EMBL" id="MXP43397.1"/>
    </source>
</evidence>
<keyword evidence="1" id="KW-0812">Transmembrane</keyword>
<keyword evidence="1" id="KW-0472">Membrane</keyword>